<reference evidence="4 5" key="1">
    <citation type="submission" date="2021-03" db="EMBL/GenBank/DDBJ databases">
        <title>Sequencing the genomes of 1000 actinobacteria strains.</title>
        <authorList>
            <person name="Klenk H.-P."/>
        </authorList>
    </citation>
    <scope>NUCLEOTIDE SEQUENCE [LARGE SCALE GENOMIC DNA]</scope>
    <source>
        <strain evidence="4 5">DSM 20168</strain>
    </source>
</reference>
<dbReference type="SUPFAM" id="SSF51161">
    <property type="entry name" value="Trimeric LpxA-like enzymes"/>
    <property type="match status" value="1"/>
</dbReference>
<dbReference type="PANTHER" id="PTHR43300:SF7">
    <property type="entry name" value="UDP-N-ACETYLBACILLOSAMINE N-ACETYLTRANSFERASE"/>
    <property type="match status" value="1"/>
</dbReference>
<dbReference type="InterPro" id="IPR020019">
    <property type="entry name" value="AcTrfase_PglD-like"/>
</dbReference>
<evidence type="ECO:0000313" key="5">
    <source>
        <dbReference type="Proteomes" id="UP001195422"/>
    </source>
</evidence>
<evidence type="ECO:0000313" key="4">
    <source>
        <dbReference type="EMBL" id="MBP2399309.1"/>
    </source>
</evidence>
<evidence type="ECO:0000259" key="3">
    <source>
        <dbReference type="Pfam" id="PF17836"/>
    </source>
</evidence>
<dbReference type="Gene3D" id="2.160.10.10">
    <property type="entry name" value="Hexapeptide repeat proteins"/>
    <property type="match status" value="1"/>
</dbReference>
<dbReference type="PROSITE" id="PS00101">
    <property type="entry name" value="HEXAPEP_TRANSFERASES"/>
    <property type="match status" value="1"/>
</dbReference>
<gene>
    <name evidence="4" type="ORF">JOF39_002390</name>
</gene>
<name>A0ABS4XS27_GLUPR</name>
<comment type="caution">
    <text evidence="4">The sequence shown here is derived from an EMBL/GenBank/DDBJ whole genome shotgun (WGS) entry which is preliminary data.</text>
</comment>
<dbReference type="PANTHER" id="PTHR43300">
    <property type="entry name" value="ACETYLTRANSFERASE"/>
    <property type="match status" value="1"/>
</dbReference>
<accession>A0ABS4XS27</accession>
<dbReference type="RefSeq" id="WP_188950001.1">
    <property type="nucleotide sequence ID" value="NZ_BMPH01000019.1"/>
</dbReference>
<evidence type="ECO:0000256" key="1">
    <source>
        <dbReference type="ARBA" id="ARBA00022679"/>
    </source>
</evidence>
<dbReference type="InterPro" id="IPR050179">
    <property type="entry name" value="Trans_hexapeptide_repeat"/>
</dbReference>
<dbReference type="InterPro" id="IPR041561">
    <property type="entry name" value="PglD_N"/>
</dbReference>
<keyword evidence="1" id="KW-0808">Transferase</keyword>
<dbReference type="CDD" id="cd03360">
    <property type="entry name" value="LbH_AT_putative"/>
    <property type="match status" value="1"/>
</dbReference>
<proteinExistence type="predicted"/>
<dbReference type="Proteomes" id="UP001195422">
    <property type="component" value="Unassembled WGS sequence"/>
</dbReference>
<sequence length="214" mass="22266">MTEDIVVIGAGGFGRETLDVIEAINATSDVPIWHVAGVVDDSPADVQLERIEARGYEYLGTSATVRKCLKATRFAIGIGSPATRAKLAGIFEDAGWTPTTLIHPAAIIGSVVRVGDGSIVCSGVQLSTNTKLGRYVHVNPGVIIGHDAELYEFVSVNPGAIVSGEVTIRERTLVGAGAVILQQLVIGEKVLVGASACVTRDVPDGLVIKGVPAR</sequence>
<protein>
    <submittedName>
        <fullName evidence="4">Sugar O-acyltransferase (Sialic acid O-acetyltransferase NeuD family)</fullName>
    </submittedName>
</protein>
<evidence type="ECO:0000256" key="2">
    <source>
        <dbReference type="ARBA" id="ARBA00022737"/>
    </source>
</evidence>
<dbReference type="EMBL" id="JAGIOJ010000001">
    <property type="protein sequence ID" value="MBP2399309.1"/>
    <property type="molecule type" value="Genomic_DNA"/>
</dbReference>
<dbReference type="Gene3D" id="3.40.50.20">
    <property type="match status" value="1"/>
</dbReference>
<dbReference type="InterPro" id="IPR018357">
    <property type="entry name" value="Hexapep_transf_CS"/>
</dbReference>
<keyword evidence="5" id="KW-1185">Reference proteome</keyword>
<organism evidence="4 5">
    <name type="scientific">Glutamicibacter protophormiae</name>
    <name type="common">Brevibacterium protophormiae</name>
    <dbReference type="NCBI Taxonomy" id="37930"/>
    <lineage>
        <taxon>Bacteria</taxon>
        <taxon>Bacillati</taxon>
        <taxon>Actinomycetota</taxon>
        <taxon>Actinomycetes</taxon>
        <taxon>Micrococcales</taxon>
        <taxon>Micrococcaceae</taxon>
        <taxon>Glutamicibacter</taxon>
    </lineage>
</organism>
<feature type="domain" description="PglD N-terminal" evidence="3">
    <location>
        <begin position="4"/>
        <end position="88"/>
    </location>
</feature>
<dbReference type="Pfam" id="PF17836">
    <property type="entry name" value="PglD_N"/>
    <property type="match status" value="1"/>
</dbReference>
<dbReference type="NCBIfam" id="TIGR03570">
    <property type="entry name" value="NeuD_NnaD"/>
    <property type="match status" value="1"/>
</dbReference>
<dbReference type="InterPro" id="IPR011004">
    <property type="entry name" value="Trimer_LpxA-like_sf"/>
</dbReference>
<keyword evidence="2" id="KW-0677">Repeat</keyword>